<protein>
    <submittedName>
        <fullName evidence="1">Uncharacterized protein</fullName>
    </submittedName>
</protein>
<dbReference type="EMBL" id="JAAGAX010000009">
    <property type="protein sequence ID" value="KAF2302751.1"/>
    <property type="molecule type" value="Genomic_DNA"/>
</dbReference>
<dbReference type="Proteomes" id="UP000467840">
    <property type="component" value="Chromosome 16"/>
</dbReference>
<organism evidence="1 2">
    <name type="scientific">Hevea brasiliensis</name>
    <name type="common">Para rubber tree</name>
    <name type="synonym">Siphonia brasiliensis</name>
    <dbReference type="NCBI Taxonomy" id="3981"/>
    <lineage>
        <taxon>Eukaryota</taxon>
        <taxon>Viridiplantae</taxon>
        <taxon>Streptophyta</taxon>
        <taxon>Embryophyta</taxon>
        <taxon>Tracheophyta</taxon>
        <taxon>Spermatophyta</taxon>
        <taxon>Magnoliopsida</taxon>
        <taxon>eudicotyledons</taxon>
        <taxon>Gunneridae</taxon>
        <taxon>Pentapetalae</taxon>
        <taxon>rosids</taxon>
        <taxon>fabids</taxon>
        <taxon>Malpighiales</taxon>
        <taxon>Euphorbiaceae</taxon>
        <taxon>Crotonoideae</taxon>
        <taxon>Micrandreae</taxon>
        <taxon>Hevea</taxon>
    </lineage>
</organism>
<sequence length="74" mass="8141">METFKLSGDDKLNVAISYNLNDGDAIIAKEETSLGDELKDMVKELNVLSPQHDKCDVANVDLDMSQTKLSPSIE</sequence>
<keyword evidence="2" id="KW-1185">Reference proteome</keyword>
<gene>
    <name evidence="1" type="ORF">GH714_004504</name>
</gene>
<comment type="caution">
    <text evidence="1">The sequence shown here is derived from an EMBL/GenBank/DDBJ whole genome shotgun (WGS) entry which is preliminary data.</text>
</comment>
<reference evidence="1 2" key="1">
    <citation type="journal article" date="2020" name="Mol. Plant">
        <title>The Chromosome-Based Rubber Tree Genome Provides New Insights into Spurge Genome Evolution and Rubber Biosynthesis.</title>
        <authorList>
            <person name="Liu J."/>
            <person name="Shi C."/>
            <person name="Shi C.C."/>
            <person name="Li W."/>
            <person name="Zhang Q.J."/>
            <person name="Zhang Y."/>
            <person name="Li K."/>
            <person name="Lu H.F."/>
            <person name="Shi C."/>
            <person name="Zhu S.T."/>
            <person name="Xiao Z.Y."/>
            <person name="Nan H."/>
            <person name="Yue Y."/>
            <person name="Zhu X.G."/>
            <person name="Wu Y."/>
            <person name="Hong X.N."/>
            <person name="Fan G.Y."/>
            <person name="Tong Y."/>
            <person name="Zhang D."/>
            <person name="Mao C.L."/>
            <person name="Liu Y.L."/>
            <person name="Hao S.J."/>
            <person name="Liu W.Q."/>
            <person name="Lv M.Q."/>
            <person name="Zhang H.B."/>
            <person name="Liu Y."/>
            <person name="Hu-Tang G.R."/>
            <person name="Wang J.P."/>
            <person name="Wang J.H."/>
            <person name="Sun Y.H."/>
            <person name="Ni S.B."/>
            <person name="Chen W.B."/>
            <person name="Zhang X.C."/>
            <person name="Jiao Y.N."/>
            <person name="Eichler E.E."/>
            <person name="Li G.H."/>
            <person name="Liu X."/>
            <person name="Gao L.Z."/>
        </authorList>
    </citation>
    <scope>NUCLEOTIDE SEQUENCE [LARGE SCALE GENOMIC DNA]</scope>
    <source>
        <strain evidence="2">cv. GT1</strain>
        <tissue evidence="1">Leaf</tissue>
    </source>
</reference>
<evidence type="ECO:0000313" key="2">
    <source>
        <dbReference type="Proteomes" id="UP000467840"/>
    </source>
</evidence>
<name>A0A6A6LMV9_HEVBR</name>
<accession>A0A6A6LMV9</accession>
<proteinExistence type="predicted"/>
<dbReference type="AlphaFoldDB" id="A0A6A6LMV9"/>
<evidence type="ECO:0000313" key="1">
    <source>
        <dbReference type="EMBL" id="KAF2302751.1"/>
    </source>
</evidence>